<comment type="subunit">
    <text evidence="4">Homohexamer; trimer of dimers.</text>
</comment>
<dbReference type="InterPro" id="IPR051554">
    <property type="entry name" value="Acetyltransferase_Eis"/>
</dbReference>
<dbReference type="HAMAP" id="MF_01812">
    <property type="entry name" value="Eis"/>
    <property type="match status" value="1"/>
</dbReference>
<dbReference type="RefSeq" id="WP_150169486.1">
    <property type="nucleotide sequence ID" value="NZ_CP029193.1"/>
</dbReference>
<dbReference type="InterPro" id="IPR016181">
    <property type="entry name" value="Acyl_CoA_acyltransferase"/>
</dbReference>
<dbReference type="GO" id="GO:0034069">
    <property type="term" value="F:aminoglycoside N-acetyltransferase activity"/>
    <property type="evidence" value="ECO:0007669"/>
    <property type="project" value="TreeGrafter"/>
</dbReference>
<dbReference type="InterPro" id="IPR000182">
    <property type="entry name" value="GNAT_dom"/>
</dbReference>
<dbReference type="PANTHER" id="PTHR37817:SF1">
    <property type="entry name" value="N-ACETYLTRANSFERASE EIS"/>
    <property type="match status" value="1"/>
</dbReference>
<dbReference type="PROSITE" id="PS51186">
    <property type="entry name" value="GNAT"/>
    <property type="match status" value="1"/>
</dbReference>
<feature type="binding site" evidence="4">
    <location>
        <begin position="102"/>
        <end position="107"/>
    </location>
    <ligand>
        <name>acetyl-CoA</name>
        <dbReference type="ChEBI" id="CHEBI:57288"/>
    </ligand>
</feature>
<organism evidence="6 7">
    <name type="scientific">Streptomyces venezuelae</name>
    <dbReference type="NCBI Taxonomy" id="54571"/>
    <lineage>
        <taxon>Bacteria</taxon>
        <taxon>Bacillati</taxon>
        <taxon>Actinomycetota</taxon>
        <taxon>Actinomycetes</taxon>
        <taxon>Kitasatosporales</taxon>
        <taxon>Streptomycetaceae</taxon>
        <taxon>Streptomyces</taxon>
    </lineage>
</organism>
<evidence type="ECO:0000313" key="7">
    <source>
        <dbReference type="Proteomes" id="UP000323046"/>
    </source>
</evidence>
<dbReference type="Pfam" id="PF13527">
    <property type="entry name" value="Acetyltransf_9"/>
    <property type="match status" value="1"/>
</dbReference>
<dbReference type="Proteomes" id="UP000323046">
    <property type="component" value="Chromosome"/>
</dbReference>
<dbReference type="InterPro" id="IPR022902">
    <property type="entry name" value="NAcTrfase_Eis"/>
</dbReference>
<dbReference type="Gene3D" id="3.40.630.30">
    <property type="match status" value="2"/>
</dbReference>
<dbReference type="GO" id="GO:0030649">
    <property type="term" value="P:aminoglycoside antibiotic catabolic process"/>
    <property type="evidence" value="ECO:0007669"/>
    <property type="project" value="TreeGrafter"/>
</dbReference>
<dbReference type="SUPFAM" id="SSF55729">
    <property type="entry name" value="Acyl-CoA N-acyltransferases (Nat)"/>
    <property type="match status" value="1"/>
</dbReference>
<evidence type="ECO:0000256" key="4">
    <source>
        <dbReference type="HAMAP-Rule" id="MF_01812"/>
    </source>
</evidence>
<dbReference type="PANTHER" id="PTHR37817">
    <property type="entry name" value="N-ACETYLTRANSFERASE EIS"/>
    <property type="match status" value="1"/>
</dbReference>
<dbReference type="OrthoDB" id="8399956at2"/>
<feature type="active site" description="Proton acceptor; via carboxylate" evidence="4">
    <location>
        <position position="427"/>
    </location>
</feature>
<gene>
    <name evidence="6" type="ORF">DEJ47_17670</name>
</gene>
<dbReference type="Pfam" id="PF17668">
    <property type="entry name" value="Acetyltransf_17"/>
    <property type="match status" value="1"/>
</dbReference>
<dbReference type="InterPro" id="IPR025559">
    <property type="entry name" value="Eis_dom"/>
</dbReference>
<evidence type="ECO:0000256" key="2">
    <source>
        <dbReference type="ARBA" id="ARBA00022679"/>
    </source>
</evidence>
<reference evidence="6 7" key="1">
    <citation type="submission" date="2018-05" db="EMBL/GenBank/DDBJ databases">
        <title>Streptomyces venezuelae.</title>
        <authorList>
            <person name="Kim W."/>
            <person name="Lee N."/>
            <person name="Cho B.-K."/>
        </authorList>
    </citation>
    <scope>NUCLEOTIDE SEQUENCE [LARGE SCALE GENOMIC DNA]</scope>
    <source>
        <strain evidence="6 7">ATCC 14583</strain>
    </source>
</reference>
<dbReference type="EMBL" id="CP029193">
    <property type="protein sequence ID" value="QES28018.1"/>
    <property type="molecule type" value="Genomic_DNA"/>
</dbReference>
<feature type="domain" description="N-acetyltransferase" evidence="5">
    <location>
        <begin position="13"/>
        <end position="165"/>
    </location>
</feature>
<name>A0A5P2BE71_STRVZ</name>
<sequence length="427" mass="46290">MSDVAEAAVVDDVEVRAVADEELPAWLRAVQAGFLNPFAAMSDDAVAHLRSRTAPARTLGAYDRGRCVGTYRSFRQEVTAVGGAPVVANAVSGVTVAPTHRRRGILSRMMAGDLAEAKERGDVLATLNSAEYPIYGRYGFGAATWVTEWTVDVPRSGLDPRWSGPEESGARIDLVDGDDVRKHGPELFERFRAARHGVVSRDEEWWLRNTGMQATPEFPWQEPFYALYRGPSGQVEGLVAYRTTNNEWGPSRLPRNAATVLGITAVTPAAERALWHYVCAIDKVVSVRSGWLAPDDLLPHLLPDPRAATVTGHADWLWVRILDVVRALEARTYAGSGTVVLEIGDSAGLAGGRYRLDATPQGASCVPTTATADLVLDVRELGEMWLGDASVARAVALGRVGEERTGAAAVADALFRTSRRPWCPDMF</sequence>
<proteinExistence type="inferred from homology"/>
<evidence type="ECO:0000313" key="6">
    <source>
        <dbReference type="EMBL" id="QES28018.1"/>
    </source>
</evidence>
<dbReference type="Pfam" id="PF13530">
    <property type="entry name" value="SCP2_2"/>
    <property type="match status" value="1"/>
</dbReference>
<comment type="similarity">
    <text evidence="1 4">Belongs to the acetyltransferase Eis family.</text>
</comment>
<protein>
    <submittedName>
        <fullName evidence="6">GNAT family N-acetyltransferase</fullName>
    </submittedName>
</protein>
<evidence type="ECO:0000256" key="3">
    <source>
        <dbReference type="ARBA" id="ARBA00023315"/>
    </source>
</evidence>
<keyword evidence="3 4" id="KW-0012">Acyltransferase</keyword>
<dbReference type="SUPFAM" id="SSF55718">
    <property type="entry name" value="SCP-like"/>
    <property type="match status" value="1"/>
</dbReference>
<accession>A0A5P2BE71</accession>
<keyword evidence="7" id="KW-1185">Reference proteome</keyword>
<dbReference type="NCBIfam" id="NF002367">
    <property type="entry name" value="PRK01346.1-4"/>
    <property type="match status" value="1"/>
</dbReference>
<keyword evidence="2 4" id="KW-0808">Transferase</keyword>
<evidence type="ECO:0000259" key="5">
    <source>
        <dbReference type="PROSITE" id="PS51186"/>
    </source>
</evidence>
<dbReference type="AlphaFoldDB" id="A0A5P2BE71"/>
<dbReference type="InterPro" id="IPR036527">
    <property type="entry name" value="SCP2_sterol-bd_dom_sf"/>
</dbReference>
<evidence type="ECO:0000256" key="1">
    <source>
        <dbReference type="ARBA" id="ARBA00009213"/>
    </source>
</evidence>
<feature type="active site" description="Proton donor" evidence="4">
    <location>
        <position position="135"/>
    </location>
</feature>
<feature type="binding site" evidence="4">
    <location>
        <begin position="94"/>
        <end position="96"/>
    </location>
    <ligand>
        <name>acetyl-CoA</name>
        <dbReference type="ChEBI" id="CHEBI:57288"/>
    </ligand>
</feature>
<comment type="caution">
    <text evidence="4">Lacks conserved residue(s) required for the propagation of feature annotation.</text>
</comment>
<dbReference type="InterPro" id="IPR041380">
    <property type="entry name" value="Acetyltransf_17"/>
</dbReference>
<dbReference type="Gene3D" id="3.30.1050.10">
    <property type="entry name" value="SCP2 sterol-binding domain"/>
    <property type="match status" value="1"/>
</dbReference>